<keyword evidence="3" id="KW-1185">Reference proteome</keyword>
<accession>K0TCL6</accession>
<protein>
    <submittedName>
        <fullName evidence="2">Uncharacterized protein</fullName>
    </submittedName>
</protein>
<feature type="non-terminal residue" evidence="2">
    <location>
        <position position="1"/>
    </location>
</feature>
<proteinExistence type="predicted"/>
<feature type="compositionally biased region" description="Basic and acidic residues" evidence="1">
    <location>
        <begin position="7"/>
        <end position="26"/>
    </location>
</feature>
<feature type="compositionally biased region" description="Basic and acidic residues" evidence="1">
    <location>
        <begin position="67"/>
        <end position="83"/>
    </location>
</feature>
<organism evidence="2 3">
    <name type="scientific">Thalassiosira oceanica</name>
    <name type="common">Marine diatom</name>
    <dbReference type="NCBI Taxonomy" id="159749"/>
    <lineage>
        <taxon>Eukaryota</taxon>
        <taxon>Sar</taxon>
        <taxon>Stramenopiles</taxon>
        <taxon>Ochrophyta</taxon>
        <taxon>Bacillariophyta</taxon>
        <taxon>Coscinodiscophyceae</taxon>
        <taxon>Thalassiosirophycidae</taxon>
        <taxon>Thalassiosirales</taxon>
        <taxon>Thalassiosiraceae</taxon>
        <taxon>Thalassiosira</taxon>
    </lineage>
</organism>
<sequence>ACPPSCHGREHGGEAPHGQGRGEARGRPGFGRRIRVVGDGPPRPARGGHRLPDAGVLGTPRPRPTRRPQEQEQVRRVPREGRRVRVRLQRQGRQERRGHQEAVELPLGGGGHLGRKLGVGRRRRPGVGEEDDGRHEEHGGGLRAAAGGAGGDGVRSDGGPGDEGRKKRRKKKKKRTADP</sequence>
<dbReference type="EMBL" id="AGNL01003097">
    <property type="protein sequence ID" value="EJK75170.1"/>
    <property type="molecule type" value="Genomic_DNA"/>
</dbReference>
<evidence type="ECO:0000313" key="3">
    <source>
        <dbReference type="Proteomes" id="UP000266841"/>
    </source>
</evidence>
<comment type="caution">
    <text evidence="2">The sequence shown here is derived from an EMBL/GenBank/DDBJ whole genome shotgun (WGS) entry which is preliminary data.</text>
</comment>
<evidence type="ECO:0000313" key="2">
    <source>
        <dbReference type="EMBL" id="EJK75170.1"/>
    </source>
</evidence>
<feature type="compositionally biased region" description="Basic and acidic residues" evidence="1">
    <location>
        <begin position="92"/>
        <end position="102"/>
    </location>
</feature>
<reference evidence="2 3" key="1">
    <citation type="journal article" date="2012" name="Genome Biol.">
        <title>Genome and low-iron response of an oceanic diatom adapted to chronic iron limitation.</title>
        <authorList>
            <person name="Lommer M."/>
            <person name="Specht M."/>
            <person name="Roy A.S."/>
            <person name="Kraemer L."/>
            <person name="Andreson R."/>
            <person name="Gutowska M.A."/>
            <person name="Wolf J."/>
            <person name="Bergner S.V."/>
            <person name="Schilhabel M.B."/>
            <person name="Klostermeier U.C."/>
            <person name="Beiko R.G."/>
            <person name="Rosenstiel P."/>
            <person name="Hippler M."/>
            <person name="Laroche J."/>
        </authorList>
    </citation>
    <scope>NUCLEOTIDE SEQUENCE [LARGE SCALE GENOMIC DNA]</scope>
    <source>
        <strain evidence="2 3">CCMP1005</strain>
    </source>
</reference>
<dbReference type="AlphaFoldDB" id="K0TCL6"/>
<feature type="compositionally biased region" description="Basic residues" evidence="1">
    <location>
        <begin position="113"/>
        <end position="125"/>
    </location>
</feature>
<dbReference type="Proteomes" id="UP000266841">
    <property type="component" value="Unassembled WGS sequence"/>
</dbReference>
<evidence type="ECO:0000256" key="1">
    <source>
        <dbReference type="SAM" id="MobiDB-lite"/>
    </source>
</evidence>
<feature type="region of interest" description="Disordered" evidence="1">
    <location>
        <begin position="1"/>
        <end position="179"/>
    </location>
</feature>
<feature type="compositionally biased region" description="Basic residues" evidence="1">
    <location>
        <begin position="166"/>
        <end position="179"/>
    </location>
</feature>
<gene>
    <name evidence="2" type="ORF">THAOC_03121</name>
</gene>
<name>K0TCL6_THAOC</name>
<feature type="compositionally biased region" description="Gly residues" evidence="1">
    <location>
        <begin position="147"/>
        <end position="161"/>
    </location>
</feature>